<evidence type="ECO:0000313" key="6">
    <source>
        <dbReference type="Proteomes" id="UP001344658"/>
    </source>
</evidence>
<comment type="caution">
    <text evidence="5">The sequence shown here is derived from an EMBL/GenBank/DDBJ whole genome shotgun (WGS) entry which is preliminary data.</text>
</comment>
<keyword evidence="5" id="KW-0645">Protease</keyword>
<protein>
    <submittedName>
        <fullName evidence="5">D-alanyl-D-alanine carboxypeptidase/D-alanyl-D-alanine-endopeptidase</fullName>
        <ecNumber evidence="5">3.4.16.4</ecNumber>
    </submittedName>
</protein>
<evidence type="ECO:0000256" key="1">
    <source>
        <dbReference type="ARBA" id="ARBA00006096"/>
    </source>
</evidence>
<dbReference type="SUPFAM" id="SSF56601">
    <property type="entry name" value="beta-lactamase/transpeptidase-like"/>
    <property type="match status" value="1"/>
</dbReference>
<dbReference type="RefSeq" id="WP_330797454.1">
    <property type="nucleotide sequence ID" value="NZ_JAZEWV010000018.1"/>
</dbReference>
<sequence>MLRNHRNDQLPGARPGPVESARQARQARQARRPRRTWAAALVSAVALAVTAAAAGPAAPAAPHPLPGAAHARPGAAHGDELSPDIRAIMAKPAYRHAQWGWLELDDSTGRVIHSQYPDQFFIPGSTAKLVSVSGAWHTLGSNHRFTTPVQALGHRHGSVLDGSLVLVGEGDLTMGGRTAPDGTVSYTPIDHTYANDVPGATLTPENPLAGLDRIARQVRRSGITQVHGDLAVDDRLFTSFDGLDPTPTPLIVNDNVIDLLTAPTAPGRPARLSWRPQVAPYRVTSTVRTVAAGGTTDIEVSASPDGTRITLSGTIAADAQPVLRNSPVHDPAAFGRTALIEALARAGVTVGARPTGPNPTSVLPDSYRGTQRVAAYVSPVFSQYTKLIFKVSHNLGANLSICLMAVSAGSHRCEDGFPVLRDFLVRAGIDPTQAQLLDGRGGNPVDRVTPRLENEILHYWQGTPDADLFREAQPILGVDGSLASVCEGQPVCPGRGKVWAKPGTVAGGDALNERLAIGAQTMGGYLAAGHGRLRTIYLAVNGASAPDIEGAIGLIDDQARILGILQQQAEAGR</sequence>
<dbReference type="Gene3D" id="3.50.80.20">
    <property type="entry name" value="D-Ala-D-Ala carboxypeptidase C, peptidase S13"/>
    <property type="match status" value="1"/>
</dbReference>
<keyword evidence="4" id="KW-0812">Transmembrane</keyword>
<dbReference type="InterPro" id="IPR012338">
    <property type="entry name" value="Beta-lactam/transpept-like"/>
</dbReference>
<accession>A0ABU7PFG7</accession>
<comment type="similarity">
    <text evidence="1">Belongs to the peptidase S13 family.</text>
</comment>
<dbReference type="InterPro" id="IPR000667">
    <property type="entry name" value="Peptidase_S13"/>
</dbReference>
<name>A0ABU7PFG7_9ACTN</name>
<evidence type="ECO:0000256" key="3">
    <source>
        <dbReference type="SAM" id="MobiDB-lite"/>
    </source>
</evidence>
<gene>
    <name evidence="5" type="primary">dacB</name>
    <name evidence="5" type="ORF">V2S66_21045</name>
</gene>
<evidence type="ECO:0000256" key="2">
    <source>
        <dbReference type="ARBA" id="ARBA00022801"/>
    </source>
</evidence>
<organism evidence="5 6">
    <name type="scientific">Actinacidiphila polyblastidii</name>
    <dbReference type="NCBI Taxonomy" id="3110430"/>
    <lineage>
        <taxon>Bacteria</taxon>
        <taxon>Bacillati</taxon>
        <taxon>Actinomycetota</taxon>
        <taxon>Actinomycetes</taxon>
        <taxon>Kitasatosporales</taxon>
        <taxon>Streptomycetaceae</taxon>
        <taxon>Actinacidiphila</taxon>
    </lineage>
</organism>
<dbReference type="Proteomes" id="UP001344658">
    <property type="component" value="Unassembled WGS sequence"/>
</dbReference>
<proteinExistence type="inferred from homology"/>
<dbReference type="PANTHER" id="PTHR30023:SF0">
    <property type="entry name" value="PENICILLIN-SENSITIVE CARBOXYPEPTIDASE A"/>
    <property type="match status" value="1"/>
</dbReference>
<keyword evidence="4" id="KW-0472">Membrane</keyword>
<feature type="compositionally biased region" description="Low complexity" evidence="3">
    <location>
        <begin position="66"/>
        <end position="76"/>
    </location>
</feature>
<dbReference type="Gene3D" id="3.40.710.10">
    <property type="entry name" value="DD-peptidase/beta-lactamase superfamily"/>
    <property type="match status" value="1"/>
</dbReference>
<dbReference type="EC" id="3.4.16.4" evidence="5"/>
<keyword evidence="4" id="KW-1133">Transmembrane helix</keyword>
<keyword evidence="5" id="KW-0121">Carboxypeptidase</keyword>
<keyword evidence="6" id="KW-1185">Reference proteome</keyword>
<feature type="region of interest" description="Disordered" evidence="3">
    <location>
        <begin position="1"/>
        <end position="35"/>
    </location>
</feature>
<dbReference type="EMBL" id="JAZEWV010000018">
    <property type="protein sequence ID" value="MEE4544453.1"/>
    <property type="molecule type" value="Genomic_DNA"/>
</dbReference>
<reference evidence="5 6" key="1">
    <citation type="submission" date="2023-12" db="EMBL/GenBank/DDBJ databases">
        <title>Streptomyces sp. V4-01.</title>
        <authorList>
            <person name="Somphong A."/>
            <person name="Phongsopitanun W."/>
        </authorList>
    </citation>
    <scope>NUCLEOTIDE SEQUENCE [LARGE SCALE GENOMIC DNA]</scope>
    <source>
        <strain evidence="5 6">V4-01</strain>
    </source>
</reference>
<evidence type="ECO:0000256" key="4">
    <source>
        <dbReference type="SAM" id="Phobius"/>
    </source>
</evidence>
<dbReference type="Pfam" id="PF02113">
    <property type="entry name" value="Peptidase_S13"/>
    <property type="match status" value="1"/>
</dbReference>
<dbReference type="PRINTS" id="PR00922">
    <property type="entry name" value="DADACBPTASE3"/>
</dbReference>
<feature type="region of interest" description="Disordered" evidence="3">
    <location>
        <begin position="57"/>
        <end position="80"/>
    </location>
</feature>
<feature type="transmembrane region" description="Helical" evidence="4">
    <location>
        <begin position="37"/>
        <end position="58"/>
    </location>
</feature>
<keyword evidence="2 5" id="KW-0378">Hydrolase</keyword>
<dbReference type="PANTHER" id="PTHR30023">
    <property type="entry name" value="D-ALANYL-D-ALANINE CARBOXYPEPTIDASE"/>
    <property type="match status" value="1"/>
</dbReference>
<evidence type="ECO:0000313" key="5">
    <source>
        <dbReference type="EMBL" id="MEE4544453.1"/>
    </source>
</evidence>
<dbReference type="NCBIfam" id="TIGR00666">
    <property type="entry name" value="PBP4"/>
    <property type="match status" value="1"/>
</dbReference>
<dbReference type="GO" id="GO:0009002">
    <property type="term" value="F:serine-type D-Ala-D-Ala carboxypeptidase activity"/>
    <property type="evidence" value="ECO:0007669"/>
    <property type="project" value="UniProtKB-EC"/>
</dbReference>